<gene>
    <name evidence="3" type="ORF">LCGC14_0480330</name>
</gene>
<comment type="caution">
    <text evidence="3">The sequence shown here is derived from an EMBL/GenBank/DDBJ whole genome shotgun (WGS) entry which is preliminary data.</text>
</comment>
<reference evidence="3" key="1">
    <citation type="journal article" date="2015" name="Nature">
        <title>Complex archaea that bridge the gap between prokaryotes and eukaryotes.</title>
        <authorList>
            <person name="Spang A."/>
            <person name="Saw J.H."/>
            <person name="Jorgensen S.L."/>
            <person name="Zaremba-Niedzwiedzka K."/>
            <person name="Martijn J."/>
            <person name="Lind A.E."/>
            <person name="van Eijk R."/>
            <person name="Schleper C."/>
            <person name="Guy L."/>
            <person name="Ettema T.J."/>
        </authorList>
    </citation>
    <scope>NUCLEOTIDE SEQUENCE</scope>
</reference>
<evidence type="ECO:0000256" key="1">
    <source>
        <dbReference type="SAM" id="Phobius"/>
    </source>
</evidence>
<protein>
    <recommendedName>
        <fullName evidence="2">Glycosyltransferase 2-like domain-containing protein</fullName>
    </recommendedName>
</protein>
<dbReference type="Pfam" id="PF00535">
    <property type="entry name" value="Glycos_transf_2"/>
    <property type="match status" value="1"/>
</dbReference>
<sequence>MNKRIIVGAVIIGRNEGQRLINCIESLKSDIQHIIYVDSGSSDNSLQEALDRNVNCVSLDLNTPFTAARARNAGAQYLVDKCPEIEFIQFIDGDCVVQAGWVDMAYQYLLDNVDYAVACGRRRERFPEHSIYNQLCDIEWNTPIGEAKSCGGDALIRVSAFTQVGGYNSVLIAGEEPEMCFRLREKGWKIVRLDSEMTLHDAAMTRVSQWWNRAKRAGFAYAHGYFLHGQSTEKYNYKATKSILLWGGVFPLTIILLALLLTPFFLLLFCFYPLQIFRLSIKNISHNMSIINGVSYAVSNVCGKFPQFMGVMRFAKNHLLGRKSSLIEYK</sequence>
<dbReference type="Gene3D" id="3.90.550.10">
    <property type="entry name" value="Spore Coat Polysaccharide Biosynthesis Protein SpsA, Chain A"/>
    <property type="match status" value="1"/>
</dbReference>
<dbReference type="PANTHER" id="PTHR43630">
    <property type="entry name" value="POLY-BETA-1,6-N-ACETYL-D-GLUCOSAMINE SYNTHASE"/>
    <property type="match status" value="1"/>
</dbReference>
<accession>A0A0F9S9I8</accession>
<name>A0A0F9S9I8_9ZZZZ</name>
<dbReference type="InterPro" id="IPR001173">
    <property type="entry name" value="Glyco_trans_2-like"/>
</dbReference>
<evidence type="ECO:0000259" key="2">
    <source>
        <dbReference type="Pfam" id="PF00535"/>
    </source>
</evidence>
<evidence type="ECO:0000313" key="3">
    <source>
        <dbReference type="EMBL" id="KKN65560.1"/>
    </source>
</evidence>
<keyword evidence="1" id="KW-0812">Transmembrane</keyword>
<dbReference type="CDD" id="cd00761">
    <property type="entry name" value="Glyco_tranf_GTA_type"/>
    <property type="match status" value="1"/>
</dbReference>
<proteinExistence type="predicted"/>
<dbReference type="InterPro" id="IPR029044">
    <property type="entry name" value="Nucleotide-diphossugar_trans"/>
</dbReference>
<keyword evidence="1" id="KW-1133">Transmembrane helix</keyword>
<keyword evidence="1" id="KW-0472">Membrane</keyword>
<dbReference type="EMBL" id="LAZR01000521">
    <property type="protein sequence ID" value="KKN65560.1"/>
    <property type="molecule type" value="Genomic_DNA"/>
</dbReference>
<dbReference type="SUPFAM" id="SSF53448">
    <property type="entry name" value="Nucleotide-diphospho-sugar transferases"/>
    <property type="match status" value="1"/>
</dbReference>
<dbReference type="PANTHER" id="PTHR43630:SF2">
    <property type="entry name" value="GLYCOSYLTRANSFERASE"/>
    <property type="match status" value="1"/>
</dbReference>
<dbReference type="AlphaFoldDB" id="A0A0F9S9I8"/>
<feature type="domain" description="Glycosyltransferase 2-like" evidence="2">
    <location>
        <begin position="10"/>
        <end position="129"/>
    </location>
</feature>
<organism evidence="3">
    <name type="scientific">marine sediment metagenome</name>
    <dbReference type="NCBI Taxonomy" id="412755"/>
    <lineage>
        <taxon>unclassified sequences</taxon>
        <taxon>metagenomes</taxon>
        <taxon>ecological metagenomes</taxon>
    </lineage>
</organism>
<feature type="transmembrane region" description="Helical" evidence="1">
    <location>
        <begin position="243"/>
        <end position="272"/>
    </location>
</feature>